<organism evidence="9 11">
    <name type="scientific">Oenococcus oeni</name>
    <name type="common">Leuconostoc oenos</name>
    <dbReference type="NCBI Taxonomy" id="1247"/>
    <lineage>
        <taxon>Bacteria</taxon>
        <taxon>Bacillati</taxon>
        <taxon>Bacillota</taxon>
        <taxon>Bacilli</taxon>
        <taxon>Lactobacillales</taxon>
        <taxon>Lactobacillaceae</taxon>
        <taxon>Oenococcus</taxon>
    </lineage>
</organism>
<feature type="transmembrane region" description="Helical" evidence="6">
    <location>
        <begin position="151"/>
        <end position="176"/>
    </location>
</feature>
<keyword evidence="4 6" id="KW-1133">Transmembrane helix</keyword>
<dbReference type="GO" id="GO:0050071">
    <property type="term" value="F:phosphatidylglycerol lysyltransferase activity"/>
    <property type="evidence" value="ECO:0007669"/>
    <property type="project" value="UniProtKB-EC"/>
</dbReference>
<keyword evidence="9" id="KW-0012">Acyltransferase</keyword>
<keyword evidence="5 6" id="KW-0472">Membrane</keyword>
<name>A0A3S7H4J4_OENOE</name>
<feature type="transmembrane region" description="Helical" evidence="6">
    <location>
        <begin position="313"/>
        <end position="330"/>
    </location>
</feature>
<reference evidence="7" key="3">
    <citation type="submission" date="2019-10" db="EMBL/GenBank/DDBJ databases">
        <title>Malate fermentation in French cider.</title>
        <authorList>
            <person name="Cousin F.J."/>
            <person name="Medina Fernandez S."/>
            <person name="Misery B."/>
            <person name="Laplace J.-M."/>
            <person name="Cretenet M."/>
        </authorList>
    </citation>
    <scope>NUCLEOTIDE SEQUENCE</scope>
    <source>
        <strain evidence="7">UCMA15129</strain>
    </source>
</reference>
<comment type="similarity">
    <text evidence="6">Belongs to the LPG synthase family.</text>
</comment>
<dbReference type="AlphaFoldDB" id="A0A3S7H4J4"/>
<protein>
    <recommendedName>
        <fullName evidence="6">Phosphatidylglycerol lysyltransferase</fullName>
        <ecNumber evidence="6">2.3.2.3</ecNumber>
    </recommendedName>
    <alternativeName>
        <fullName evidence="6">Lysylphosphatidylglycerol synthase</fullName>
    </alternativeName>
</protein>
<keyword evidence="3 6" id="KW-0812">Transmembrane</keyword>
<evidence type="ECO:0000313" key="11">
    <source>
        <dbReference type="Proteomes" id="UP000294726"/>
    </source>
</evidence>
<evidence type="ECO:0000256" key="3">
    <source>
        <dbReference type="ARBA" id="ARBA00022692"/>
    </source>
</evidence>
<dbReference type="PANTHER" id="PTHR37693">
    <property type="entry name" value="PHOSPHATIDYLGLYCEROL LYSYLTRANSFERASE"/>
    <property type="match status" value="1"/>
</dbReference>
<dbReference type="PANTHER" id="PTHR37693:SF1">
    <property type="entry name" value="INTEGRAL MEMBRANE PROTEIN"/>
    <property type="match status" value="1"/>
</dbReference>
<feature type="transmembrane region" description="Helical" evidence="6">
    <location>
        <begin position="45"/>
        <end position="67"/>
    </location>
</feature>
<comment type="function">
    <text evidence="6">Catalyzes the transfer of a lysyl group from L-lysyl-tRNA(Lys) to membrane-bound phosphatidylglycerol (PG), which produces lysylphosphatidylglycerol (LPG), a major component of the bacterial membrane with a positive net charge. LPG synthesis contributes to bacterial virulence as it is involved in the resistance mechanism against cationic antimicrobial peptides (CAMP) produces by the host's immune system (defensins, cathelicidins) and by the competing microorganisms.</text>
</comment>
<dbReference type="EMBL" id="LR031358">
    <property type="protein sequence ID" value="VDB97682.1"/>
    <property type="molecule type" value="Genomic_DNA"/>
</dbReference>
<proteinExistence type="inferred from homology"/>
<evidence type="ECO:0000313" key="10">
    <source>
        <dbReference type="Proteomes" id="UP000181728"/>
    </source>
</evidence>
<comment type="subcellular location">
    <subcellularLocation>
        <location evidence="1 6">Cell membrane</location>
        <topology evidence="1 6">Multi-pass membrane protein</topology>
    </subcellularLocation>
</comment>
<sequence length="342" mass="38976">MNTKQRVFWMFFTLFIGALVFIYSFHKVNIREFREQISQTNYGWLLVAFVLIIFYYLSMAWILKILLEPTKVSFWGILRTPFMEQFGNGITPFSVGGQPMQILGLRQAGVSLGEGSSVSLMKFVIYQSMIVVAFFICLLFGYQYVANHMLAMTSLVVFGIVIHALVLLVLIFIMFFPPITEKIANIVLIPFHWFLTDQQVDGIDRKLNQKIIEFHDVSKKLANDPKKLIKVSLVTLIQLFVYYLIPYFILLAVGADNADPMFIVVLNVILTLAISIFPVPGGTGGAEIGFSLLFSSFLPNHTVTIFAMLVWRIITYYFGIFTGLIAYNVIPNQLDEKDHVEN</sequence>
<evidence type="ECO:0000256" key="1">
    <source>
        <dbReference type="ARBA" id="ARBA00004651"/>
    </source>
</evidence>
<reference evidence="8 10" key="1">
    <citation type="journal article" date="2016" name="BMC Genomics">
        <title>Consensus pan-genome assembly of the specialised wine bacterium Oenococcus oeni.</title>
        <authorList>
            <person name="Sternes P.R."/>
            <person name="Borneman A.R."/>
        </authorList>
    </citation>
    <scope>NUCLEOTIDE SEQUENCE [LARGE SCALE GENOMIC DNA]</scope>
    <source>
        <strain evidence="8 10">AWRIB661</strain>
    </source>
</reference>
<evidence type="ECO:0000313" key="8">
    <source>
        <dbReference type="EMBL" id="OIM21670.1"/>
    </source>
</evidence>
<evidence type="ECO:0000256" key="5">
    <source>
        <dbReference type="ARBA" id="ARBA00023136"/>
    </source>
</evidence>
<feature type="transmembrane region" description="Helical" evidence="6">
    <location>
        <begin position="228"/>
        <end position="249"/>
    </location>
</feature>
<evidence type="ECO:0000313" key="7">
    <source>
        <dbReference type="EMBL" id="MDV7715586.1"/>
    </source>
</evidence>
<keyword evidence="6 9" id="KW-0808">Transferase</keyword>
<dbReference type="Pfam" id="PF03706">
    <property type="entry name" value="LPG_synthase_TM"/>
    <property type="match status" value="1"/>
</dbReference>
<dbReference type="EMBL" id="MLOK01000028">
    <property type="protein sequence ID" value="OIM21670.1"/>
    <property type="molecule type" value="Genomic_DNA"/>
</dbReference>
<feature type="transmembrane region" description="Helical" evidence="6">
    <location>
        <begin position="7"/>
        <end position="25"/>
    </location>
</feature>
<dbReference type="Proteomes" id="UP000181728">
    <property type="component" value="Unassembled WGS sequence"/>
</dbReference>
<dbReference type="Proteomes" id="UP001281024">
    <property type="component" value="Unassembled WGS sequence"/>
</dbReference>
<dbReference type="NCBIfam" id="TIGR00374">
    <property type="entry name" value="flippase-like domain"/>
    <property type="match status" value="1"/>
</dbReference>
<evidence type="ECO:0000256" key="2">
    <source>
        <dbReference type="ARBA" id="ARBA00022475"/>
    </source>
</evidence>
<dbReference type="Proteomes" id="UP000294726">
    <property type="component" value="Chromosome"/>
</dbReference>
<dbReference type="EC" id="2.3.2.3" evidence="6"/>
<evidence type="ECO:0000256" key="4">
    <source>
        <dbReference type="ARBA" id="ARBA00022989"/>
    </source>
</evidence>
<reference evidence="9 11" key="2">
    <citation type="submission" date="2018-08" db="EMBL/GenBank/DDBJ databases">
        <authorList>
            <person name="Lorentzen P. G. S. M."/>
        </authorList>
    </citation>
    <scope>NUCLEOTIDE SEQUENCE [LARGE SCALE GENOMIC DNA]</scope>
    <source>
        <strain evidence="9 11">CRBO_1381</strain>
    </source>
</reference>
<accession>A0A3S7H4J4</accession>
<keyword evidence="6" id="KW-0046">Antibiotic resistance</keyword>
<keyword evidence="6" id="KW-0443">Lipid metabolism</keyword>
<feature type="transmembrane region" description="Helical" evidence="6">
    <location>
        <begin position="261"/>
        <end position="281"/>
    </location>
</feature>
<dbReference type="RefSeq" id="WP_032805384.1">
    <property type="nucleotide sequence ID" value="NZ_CP014324.1"/>
</dbReference>
<comment type="catalytic activity">
    <reaction evidence="6">
        <text>L-lysyl-tRNA(Lys) + a 1,2-diacyl-sn-glycero-3-phospho-(1'-sn-glycerol) = a 1,2-diacyl-sn-glycero-3-phospho-1'-(3'-O-L-lysyl)-sn-glycerol + tRNA(Lys)</text>
        <dbReference type="Rhea" id="RHEA:10668"/>
        <dbReference type="Rhea" id="RHEA-COMP:9696"/>
        <dbReference type="Rhea" id="RHEA-COMP:9697"/>
        <dbReference type="ChEBI" id="CHEBI:64716"/>
        <dbReference type="ChEBI" id="CHEBI:75792"/>
        <dbReference type="ChEBI" id="CHEBI:78442"/>
        <dbReference type="ChEBI" id="CHEBI:78529"/>
        <dbReference type="EC" id="2.3.2.3"/>
    </reaction>
</comment>
<dbReference type="InterPro" id="IPR022791">
    <property type="entry name" value="L-PG_synthase/AglD"/>
</dbReference>
<dbReference type="GO" id="GO:0046677">
    <property type="term" value="P:response to antibiotic"/>
    <property type="evidence" value="ECO:0007669"/>
    <property type="project" value="UniProtKB-KW"/>
</dbReference>
<dbReference type="EMBL" id="WERV01000005">
    <property type="protein sequence ID" value="MDV7715586.1"/>
    <property type="molecule type" value="Genomic_DNA"/>
</dbReference>
<evidence type="ECO:0000313" key="9">
    <source>
        <dbReference type="EMBL" id="VDB97682.1"/>
    </source>
</evidence>
<evidence type="ECO:0000256" key="6">
    <source>
        <dbReference type="RuleBase" id="RU363042"/>
    </source>
</evidence>
<feature type="transmembrane region" description="Helical" evidence="6">
    <location>
        <begin position="123"/>
        <end position="145"/>
    </location>
</feature>
<dbReference type="GO" id="GO:0006629">
    <property type="term" value="P:lipid metabolic process"/>
    <property type="evidence" value="ECO:0007669"/>
    <property type="project" value="UniProtKB-KW"/>
</dbReference>
<dbReference type="GO" id="GO:0005886">
    <property type="term" value="C:plasma membrane"/>
    <property type="evidence" value="ECO:0007669"/>
    <property type="project" value="UniProtKB-SubCell"/>
</dbReference>
<keyword evidence="2" id="KW-1003">Cell membrane</keyword>
<gene>
    <name evidence="6" type="primary">mprF</name>
    <name evidence="8" type="ORF">ATX59_03095</name>
    <name evidence="7" type="ORF">GA838_07495</name>
    <name evidence="9" type="ORF">OENI_0616</name>
</gene>